<dbReference type="Pfam" id="PF02687">
    <property type="entry name" value="FtsX"/>
    <property type="match status" value="2"/>
</dbReference>
<keyword evidence="10" id="KW-1185">Reference proteome</keyword>
<name>A0ABP9GUG5_9ACTN</name>
<sequence length="854" mass="86143">MLRLALGTLRTRIAGFAGAFLAVLLAAVLVTGAGVLMESALRAHTPVERLDGTDFAVAASRHLERTPAMGKAKDGETLTEDAPKETARIPADLAARVAAVPGVQAAVADRTVPVVLPDGSTVEAHGWDSAQLAPYRLTAGQAPAAGQAVLDQATAARLGAVPGGTVQLATPAGARTVTVSGIAGAPAPAGAKSAVFLPADQTAALSAVPDRADFVGVVLAPGADRDAVRRALDGIVRDAGPQFGDPARPQPKLQVLSGGSLGRLEAPAVTGMQDATTAVASTFGGFAATAAIFVVAGTFGFSVTRRTREIGLLRAVGATPGQIRRMVSAEALLVALAAAGIGTPLGYLFARVLKALFGHAGALPPGFALHDGWIPAVVGIGAAVLTTQVAALAAAFRAAKVKPTEVFGATPGKRRIVVPALRWLFGLGGIGGGIALLIVSLHLSGDDGASASVGIVFTFMFGVGMLGRPIARLGVALVGRLTTLFGGAPAQLARANGASDPARISAVATPIALTVAFVCTVLFLNTTVATETVAQSKARTTAEFVVDGADRAGLGADAVARIAGLPGVASASGTVATTVLDGSASDATVADARGIGPETARVLDLGVRSGDLAQLTGDGTVAVGKLRADGMGKDVGDRVRLWLGDGTPVSLRIVAVYDHGFGFGDFLLPRDVALRHSTVGAYDKVYVSTAPGADKAAVARALAVEGHVLDRGAYLGEVRHDADRDAWASALLLGVIGLFTAIGVVNTMVMATGRRGREFAVLRLSGTTRRQAFAMLRHELAVVAAIGIGLGTAIAWVTLGAFSHGITGTWAPDLPVGRYLAVAGGALAITYAASVLSARTVLRDDPVAAIGARE</sequence>
<keyword evidence="3 7" id="KW-0812">Transmembrane</keyword>
<comment type="subcellular location">
    <subcellularLocation>
        <location evidence="1">Cell membrane</location>
        <topology evidence="1">Multi-pass membrane protein</topology>
    </subcellularLocation>
</comment>
<keyword evidence="5 7" id="KW-0472">Membrane</keyword>
<accession>A0ABP9GUG5</accession>
<proteinExistence type="inferred from homology"/>
<evidence type="ECO:0000256" key="1">
    <source>
        <dbReference type="ARBA" id="ARBA00004651"/>
    </source>
</evidence>
<feature type="transmembrane region" description="Helical" evidence="7">
    <location>
        <begin position="420"/>
        <end position="443"/>
    </location>
</feature>
<dbReference type="PANTHER" id="PTHR30572">
    <property type="entry name" value="MEMBRANE COMPONENT OF TRANSPORTER-RELATED"/>
    <property type="match status" value="1"/>
</dbReference>
<evidence type="ECO:0000313" key="9">
    <source>
        <dbReference type="EMBL" id="GAA4952776.1"/>
    </source>
</evidence>
<dbReference type="EMBL" id="BAABHS010000003">
    <property type="protein sequence ID" value="GAA4952776.1"/>
    <property type="molecule type" value="Genomic_DNA"/>
</dbReference>
<comment type="caution">
    <text evidence="9">The sequence shown here is derived from an EMBL/GenBank/DDBJ whole genome shotgun (WGS) entry which is preliminary data.</text>
</comment>
<evidence type="ECO:0000313" key="10">
    <source>
        <dbReference type="Proteomes" id="UP001500466"/>
    </source>
</evidence>
<dbReference type="RefSeq" id="WP_345674251.1">
    <property type="nucleotide sequence ID" value="NZ_BAABHS010000003.1"/>
</dbReference>
<feature type="transmembrane region" description="Helical" evidence="7">
    <location>
        <begin position="283"/>
        <end position="304"/>
    </location>
</feature>
<feature type="transmembrane region" description="Helical" evidence="7">
    <location>
        <begin position="331"/>
        <end position="353"/>
    </location>
</feature>
<organism evidence="9 10">
    <name type="scientific">Yinghuangia aomiensis</name>
    <dbReference type="NCBI Taxonomy" id="676205"/>
    <lineage>
        <taxon>Bacteria</taxon>
        <taxon>Bacillati</taxon>
        <taxon>Actinomycetota</taxon>
        <taxon>Actinomycetes</taxon>
        <taxon>Kitasatosporales</taxon>
        <taxon>Streptomycetaceae</taxon>
        <taxon>Yinghuangia</taxon>
    </lineage>
</organism>
<feature type="transmembrane region" description="Helical" evidence="7">
    <location>
        <begin position="819"/>
        <end position="838"/>
    </location>
</feature>
<protein>
    <submittedName>
        <fullName evidence="9">ABC transporter permease</fullName>
    </submittedName>
</protein>
<feature type="transmembrane region" description="Helical" evidence="7">
    <location>
        <begin position="373"/>
        <end position="399"/>
    </location>
</feature>
<feature type="transmembrane region" description="Helical" evidence="7">
    <location>
        <begin position="780"/>
        <end position="799"/>
    </location>
</feature>
<evidence type="ECO:0000256" key="2">
    <source>
        <dbReference type="ARBA" id="ARBA00022475"/>
    </source>
</evidence>
<evidence type="ECO:0000256" key="3">
    <source>
        <dbReference type="ARBA" id="ARBA00022692"/>
    </source>
</evidence>
<comment type="similarity">
    <text evidence="6">Belongs to the ABC-4 integral membrane protein family.</text>
</comment>
<dbReference type="InterPro" id="IPR050250">
    <property type="entry name" value="Macrolide_Exporter_MacB"/>
</dbReference>
<reference evidence="10" key="1">
    <citation type="journal article" date="2019" name="Int. J. Syst. Evol. Microbiol.">
        <title>The Global Catalogue of Microorganisms (GCM) 10K type strain sequencing project: providing services to taxonomists for standard genome sequencing and annotation.</title>
        <authorList>
            <consortium name="The Broad Institute Genomics Platform"/>
            <consortium name="The Broad Institute Genome Sequencing Center for Infectious Disease"/>
            <person name="Wu L."/>
            <person name="Ma J."/>
        </authorList>
    </citation>
    <scope>NUCLEOTIDE SEQUENCE [LARGE SCALE GENOMIC DNA]</scope>
    <source>
        <strain evidence="10">JCM 17986</strain>
    </source>
</reference>
<feature type="transmembrane region" description="Helical" evidence="7">
    <location>
        <begin position="449"/>
        <end position="467"/>
    </location>
</feature>
<evidence type="ECO:0000259" key="8">
    <source>
        <dbReference type="Pfam" id="PF02687"/>
    </source>
</evidence>
<dbReference type="InterPro" id="IPR003838">
    <property type="entry name" value="ABC3_permease_C"/>
</dbReference>
<feature type="domain" description="ABC3 transporter permease C-terminal" evidence="8">
    <location>
        <begin position="732"/>
        <end position="845"/>
    </location>
</feature>
<evidence type="ECO:0000256" key="6">
    <source>
        <dbReference type="ARBA" id="ARBA00038076"/>
    </source>
</evidence>
<feature type="transmembrane region" description="Helical" evidence="7">
    <location>
        <begin position="504"/>
        <end position="524"/>
    </location>
</feature>
<evidence type="ECO:0000256" key="4">
    <source>
        <dbReference type="ARBA" id="ARBA00022989"/>
    </source>
</evidence>
<dbReference type="Proteomes" id="UP001500466">
    <property type="component" value="Unassembled WGS sequence"/>
</dbReference>
<feature type="transmembrane region" description="Helical" evidence="7">
    <location>
        <begin position="726"/>
        <end position="749"/>
    </location>
</feature>
<evidence type="ECO:0000256" key="5">
    <source>
        <dbReference type="ARBA" id="ARBA00023136"/>
    </source>
</evidence>
<feature type="domain" description="ABC3 transporter permease C-terminal" evidence="8">
    <location>
        <begin position="282"/>
        <end position="403"/>
    </location>
</feature>
<keyword evidence="2" id="KW-1003">Cell membrane</keyword>
<gene>
    <name evidence="9" type="ORF">GCM10023205_12470</name>
</gene>
<keyword evidence="4 7" id="KW-1133">Transmembrane helix</keyword>
<dbReference type="PANTHER" id="PTHR30572:SF4">
    <property type="entry name" value="ABC TRANSPORTER PERMEASE YTRF"/>
    <property type="match status" value="1"/>
</dbReference>
<evidence type="ECO:0000256" key="7">
    <source>
        <dbReference type="SAM" id="Phobius"/>
    </source>
</evidence>